<dbReference type="InterPro" id="IPR012292">
    <property type="entry name" value="Globin/Proto"/>
</dbReference>
<dbReference type="KEGG" id="bbel:109468098"/>
<dbReference type="GO" id="GO:0046872">
    <property type="term" value="F:metal ion binding"/>
    <property type="evidence" value="ECO:0007669"/>
    <property type="project" value="UniProtKB-KW"/>
</dbReference>
<reference evidence="10" key="1">
    <citation type="submission" date="2025-08" db="UniProtKB">
        <authorList>
            <consortium name="RefSeq"/>
        </authorList>
    </citation>
    <scope>IDENTIFICATION</scope>
    <source>
        <tissue evidence="10">Gonad</tissue>
    </source>
</reference>
<evidence type="ECO:0000256" key="3">
    <source>
        <dbReference type="ARBA" id="ARBA00022617"/>
    </source>
</evidence>
<keyword evidence="3 7" id="KW-0349">Heme</keyword>
<accession>A0A6P4YBT8</accession>
<dbReference type="SUPFAM" id="SSF46458">
    <property type="entry name" value="Globin-like"/>
    <property type="match status" value="1"/>
</dbReference>
<evidence type="ECO:0000256" key="1">
    <source>
        <dbReference type="ARBA" id="ARBA00008705"/>
    </source>
</evidence>
<dbReference type="InterPro" id="IPR050532">
    <property type="entry name" value="Globin-like_OT"/>
</dbReference>
<dbReference type="PANTHER" id="PTHR46458">
    <property type="entry name" value="BLR2807 PROTEIN"/>
    <property type="match status" value="1"/>
</dbReference>
<dbReference type="OrthoDB" id="436496at2759"/>
<dbReference type="PROSITE" id="PS01033">
    <property type="entry name" value="GLOBIN"/>
    <property type="match status" value="1"/>
</dbReference>
<evidence type="ECO:0000313" key="9">
    <source>
        <dbReference type="Proteomes" id="UP000515135"/>
    </source>
</evidence>
<dbReference type="Pfam" id="PF00042">
    <property type="entry name" value="Globin"/>
    <property type="match status" value="1"/>
</dbReference>
<evidence type="ECO:0000256" key="5">
    <source>
        <dbReference type="ARBA" id="ARBA00022723"/>
    </source>
</evidence>
<dbReference type="InterPro" id="IPR000971">
    <property type="entry name" value="Globin"/>
</dbReference>
<dbReference type="PANTHER" id="PTHR46458:SF1">
    <property type="entry name" value="GEO09476P1"/>
    <property type="match status" value="1"/>
</dbReference>
<dbReference type="GO" id="GO:0020037">
    <property type="term" value="F:heme binding"/>
    <property type="evidence" value="ECO:0007669"/>
    <property type="project" value="InterPro"/>
</dbReference>
<keyword evidence="9" id="KW-1185">Reference proteome</keyword>
<evidence type="ECO:0000256" key="7">
    <source>
        <dbReference type="RuleBase" id="RU000356"/>
    </source>
</evidence>
<feature type="domain" description="Globin" evidence="8">
    <location>
        <begin position="2"/>
        <end position="142"/>
    </location>
</feature>
<proteinExistence type="inferred from homology"/>
<dbReference type="GO" id="GO:0005344">
    <property type="term" value="F:oxygen carrier activity"/>
    <property type="evidence" value="ECO:0007669"/>
    <property type="project" value="UniProtKB-KW"/>
</dbReference>
<dbReference type="Proteomes" id="UP000515135">
    <property type="component" value="Unplaced"/>
</dbReference>
<sequence length="142" mass="15733">MSLSAADKKIVTDSWGQVFKPSFREAGEKVFLKLLKNESIKANFKKFKDIPYSQLAGSGVVRDHGEKVLQVLDDFITGLDGSGEEAVKKVARMHKGEGIPHDKIELMKPAILEVLDEAGCGGAKGAWTKLWDRFMAIHRSVY</sequence>
<keyword evidence="5" id="KW-0479">Metal-binding</keyword>
<evidence type="ECO:0000256" key="4">
    <source>
        <dbReference type="ARBA" id="ARBA00022621"/>
    </source>
</evidence>
<keyword evidence="4 7" id="KW-0561">Oxygen transport</keyword>
<keyword evidence="2 7" id="KW-0813">Transport</keyword>
<evidence type="ECO:0000256" key="6">
    <source>
        <dbReference type="ARBA" id="ARBA00023004"/>
    </source>
</evidence>
<dbReference type="CDD" id="cd01040">
    <property type="entry name" value="Mb-like"/>
    <property type="match status" value="1"/>
</dbReference>
<dbReference type="GO" id="GO:0019825">
    <property type="term" value="F:oxygen binding"/>
    <property type="evidence" value="ECO:0007669"/>
    <property type="project" value="InterPro"/>
</dbReference>
<dbReference type="RefSeq" id="XP_019621893.1">
    <property type="nucleotide sequence ID" value="XM_019766334.1"/>
</dbReference>
<dbReference type="GeneID" id="109468098"/>
<evidence type="ECO:0000313" key="10">
    <source>
        <dbReference type="RefSeq" id="XP_019621893.1"/>
    </source>
</evidence>
<protein>
    <submittedName>
        <fullName evidence="10">Globin-like</fullName>
    </submittedName>
</protein>
<evidence type="ECO:0000256" key="2">
    <source>
        <dbReference type="ARBA" id="ARBA00022448"/>
    </source>
</evidence>
<name>A0A6P4YBT8_BRABE</name>
<organism evidence="9 10">
    <name type="scientific">Branchiostoma belcheri</name>
    <name type="common">Amphioxus</name>
    <dbReference type="NCBI Taxonomy" id="7741"/>
    <lineage>
        <taxon>Eukaryota</taxon>
        <taxon>Metazoa</taxon>
        <taxon>Chordata</taxon>
        <taxon>Cephalochordata</taxon>
        <taxon>Leptocardii</taxon>
        <taxon>Amphioxiformes</taxon>
        <taxon>Branchiostomatidae</taxon>
        <taxon>Branchiostoma</taxon>
    </lineage>
</organism>
<dbReference type="AlphaFoldDB" id="A0A6P4YBT8"/>
<gene>
    <name evidence="10" type="primary">LOC109468098</name>
</gene>
<dbReference type="Gene3D" id="1.10.490.10">
    <property type="entry name" value="Globins"/>
    <property type="match status" value="1"/>
</dbReference>
<evidence type="ECO:0000259" key="8">
    <source>
        <dbReference type="PROSITE" id="PS01033"/>
    </source>
</evidence>
<dbReference type="InterPro" id="IPR044399">
    <property type="entry name" value="Mb-like_M"/>
</dbReference>
<dbReference type="InterPro" id="IPR009050">
    <property type="entry name" value="Globin-like_sf"/>
</dbReference>
<keyword evidence="6" id="KW-0408">Iron</keyword>
<comment type="similarity">
    <text evidence="1 7">Belongs to the globin family.</text>
</comment>